<sequence>MTARVEDQPILLNASRFRAAHAADWERLEALVSRIEKRSLRAISDDDLLALPLLYRTTLSSLSVARETSLDRALITYLEQLCARAYFQVYGVPTSAARELGGFFARGWPGAVASLWRETLAMALITVAGAIAAYILVRSDPGWFYGIIPKGLAGGRDPSASVAALRATLYPHASDGLATFAAFLFGHNAQIAIFSFALGFALAVPTILLILYNGLMLGAMFAVFTPKGLGLSFAAWLSIHGTTELFAIIISGAAGMRIGTAIAFPGRADRMDAAIAAGRTAATAMIGAVVMLAVAGVLEGIGRQVVRADGTRAAIGAAMLVGWLVYFYGLGRRRALAVRT</sequence>
<dbReference type="EMBL" id="JANFAV010000002">
    <property type="protein sequence ID" value="MCW6534113.1"/>
    <property type="molecule type" value="Genomic_DNA"/>
</dbReference>
<evidence type="ECO:0000256" key="1">
    <source>
        <dbReference type="SAM" id="Phobius"/>
    </source>
</evidence>
<keyword evidence="1" id="KW-0812">Transmembrane</keyword>
<dbReference type="Proteomes" id="UP001165565">
    <property type="component" value="Unassembled WGS sequence"/>
</dbReference>
<reference evidence="2" key="1">
    <citation type="submission" date="2022-06" db="EMBL/GenBank/DDBJ databases">
        <title>Sphingomonas sp. nov. isolated from rhizosphere soil of tomato.</title>
        <authorList>
            <person name="Dong H."/>
            <person name="Gao R."/>
        </authorList>
    </citation>
    <scope>NUCLEOTIDE SEQUENCE</scope>
    <source>
        <strain evidence="2">MMSM24</strain>
    </source>
</reference>
<keyword evidence="3" id="KW-1185">Reference proteome</keyword>
<dbReference type="InterPro" id="IPR002798">
    <property type="entry name" value="SpoIIM-like"/>
</dbReference>
<name>A0AA41Z719_9SPHN</name>
<evidence type="ECO:0000313" key="3">
    <source>
        <dbReference type="Proteomes" id="UP001165565"/>
    </source>
</evidence>
<evidence type="ECO:0000313" key="2">
    <source>
        <dbReference type="EMBL" id="MCW6534113.1"/>
    </source>
</evidence>
<keyword evidence="1" id="KW-1133">Transmembrane helix</keyword>
<dbReference type="PANTHER" id="PTHR35337:SF1">
    <property type="entry name" value="SLR1478 PROTEIN"/>
    <property type="match status" value="1"/>
</dbReference>
<accession>A0AA41Z719</accession>
<gene>
    <name evidence="2" type="ORF">NEE01_04870</name>
</gene>
<comment type="caution">
    <text evidence="2">The sequence shown here is derived from an EMBL/GenBank/DDBJ whole genome shotgun (WGS) entry which is preliminary data.</text>
</comment>
<dbReference type="AlphaFoldDB" id="A0AA41Z719"/>
<feature type="transmembrane region" description="Helical" evidence="1">
    <location>
        <begin position="276"/>
        <end position="298"/>
    </location>
</feature>
<dbReference type="Pfam" id="PF01944">
    <property type="entry name" value="SpoIIM"/>
    <property type="match status" value="1"/>
</dbReference>
<feature type="transmembrane region" description="Helical" evidence="1">
    <location>
        <begin position="119"/>
        <end position="137"/>
    </location>
</feature>
<dbReference type="RefSeq" id="WP_179515402.1">
    <property type="nucleotide sequence ID" value="NZ_JANFAV010000002.1"/>
</dbReference>
<dbReference type="PANTHER" id="PTHR35337">
    <property type="entry name" value="SLR1478 PROTEIN"/>
    <property type="match status" value="1"/>
</dbReference>
<feature type="transmembrane region" description="Helical" evidence="1">
    <location>
        <begin position="191"/>
        <end position="212"/>
    </location>
</feature>
<keyword evidence="1" id="KW-0472">Membrane</keyword>
<protein>
    <submittedName>
        <fullName evidence="2">Stage II sporulation protein M</fullName>
    </submittedName>
</protein>
<organism evidence="2 3">
    <name type="scientific">Sphingomonas lycopersici</name>
    <dbReference type="NCBI Taxonomy" id="2951807"/>
    <lineage>
        <taxon>Bacteria</taxon>
        <taxon>Pseudomonadati</taxon>
        <taxon>Pseudomonadota</taxon>
        <taxon>Alphaproteobacteria</taxon>
        <taxon>Sphingomonadales</taxon>
        <taxon>Sphingomonadaceae</taxon>
        <taxon>Sphingomonas</taxon>
    </lineage>
</organism>
<feature type="transmembrane region" description="Helical" evidence="1">
    <location>
        <begin position="310"/>
        <end position="330"/>
    </location>
</feature>
<proteinExistence type="predicted"/>